<accession>A0ABR4WE84</accession>
<keyword evidence="2 5" id="KW-0812">Transmembrane</keyword>
<proteinExistence type="predicted"/>
<evidence type="ECO:0000256" key="4">
    <source>
        <dbReference type="ARBA" id="ARBA00023136"/>
    </source>
</evidence>
<feature type="transmembrane region" description="Helical" evidence="5">
    <location>
        <begin position="119"/>
        <end position="137"/>
    </location>
</feature>
<dbReference type="InterPro" id="IPR023352">
    <property type="entry name" value="MAPEG-like_dom_sf"/>
</dbReference>
<protein>
    <recommendedName>
        <fullName evidence="8">MAPEG family protein</fullName>
    </recommendedName>
</protein>
<evidence type="ECO:0000313" key="7">
    <source>
        <dbReference type="Proteomes" id="UP000029443"/>
    </source>
</evidence>
<evidence type="ECO:0000256" key="5">
    <source>
        <dbReference type="SAM" id="Phobius"/>
    </source>
</evidence>
<comment type="caution">
    <text evidence="6">The sequence shown here is derived from an EMBL/GenBank/DDBJ whole genome shotgun (WGS) entry which is preliminary data.</text>
</comment>
<comment type="subcellular location">
    <subcellularLocation>
        <location evidence="1">Membrane</location>
    </subcellularLocation>
</comment>
<evidence type="ECO:0000256" key="3">
    <source>
        <dbReference type="ARBA" id="ARBA00022989"/>
    </source>
</evidence>
<dbReference type="RefSeq" id="WP_035245790.1">
    <property type="nucleotide sequence ID" value="NZ_ARXU01000003.1"/>
</dbReference>
<dbReference type="InterPro" id="IPR001129">
    <property type="entry name" value="Membr-assoc_MAPEG"/>
</dbReference>
<evidence type="ECO:0000256" key="2">
    <source>
        <dbReference type="ARBA" id="ARBA00022692"/>
    </source>
</evidence>
<dbReference type="EMBL" id="ARXU01000003">
    <property type="protein sequence ID" value="KGD61836.1"/>
    <property type="molecule type" value="Genomic_DNA"/>
</dbReference>
<dbReference type="Gene3D" id="1.20.120.550">
    <property type="entry name" value="Membrane associated eicosanoid/glutathione metabolism-like domain"/>
    <property type="match status" value="1"/>
</dbReference>
<feature type="transmembrane region" description="Helical" evidence="5">
    <location>
        <begin position="6"/>
        <end position="28"/>
    </location>
</feature>
<evidence type="ECO:0000313" key="6">
    <source>
        <dbReference type="EMBL" id="KGD61836.1"/>
    </source>
</evidence>
<keyword evidence="7" id="KW-1185">Reference proteome</keyword>
<gene>
    <name evidence="6" type="ORF">T9A_01045</name>
</gene>
<organism evidence="6 7">
    <name type="scientific">Alcanivorax jadensis T9</name>
    <dbReference type="NCBI Taxonomy" id="1177181"/>
    <lineage>
        <taxon>Bacteria</taxon>
        <taxon>Pseudomonadati</taxon>
        <taxon>Pseudomonadota</taxon>
        <taxon>Gammaproteobacteria</taxon>
        <taxon>Oceanospirillales</taxon>
        <taxon>Alcanivoracaceae</taxon>
        <taxon>Alcanivorax</taxon>
    </lineage>
</organism>
<dbReference type="SUPFAM" id="SSF161084">
    <property type="entry name" value="MAPEG domain-like"/>
    <property type="match status" value="1"/>
</dbReference>
<keyword evidence="4 5" id="KW-0472">Membrane</keyword>
<dbReference type="Pfam" id="PF01124">
    <property type="entry name" value="MAPEG"/>
    <property type="match status" value="1"/>
</dbReference>
<dbReference type="Proteomes" id="UP000029443">
    <property type="component" value="Unassembled WGS sequence"/>
</dbReference>
<feature type="transmembrane region" description="Helical" evidence="5">
    <location>
        <begin position="73"/>
        <end position="99"/>
    </location>
</feature>
<keyword evidence="3 5" id="KW-1133">Transmembrane helix</keyword>
<sequence>MQVTSPIIAPVVVLVAWTMVMWLWMYVARLPAMKAAKMKPDPMAPRGEQMSTLPARVRWKADNYNHLMEQPTVFYAVALSLALLGQGDGINLTLAWAYVGIRMVHSVLQALINKIELRFVLFALSSLVLIGLTVNALRAVF</sequence>
<name>A0ABR4WE84_9GAMM</name>
<evidence type="ECO:0000256" key="1">
    <source>
        <dbReference type="ARBA" id="ARBA00004370"/>
    </source>
</evidence>
<reference evidence="6 7" key="1">
    <citation type="submission" date="2012-09" db="EMBL/GenBank/DDBJ databases">
        <title>Genome Sequence of alkane-degrading Bacterium Alcanivorax jadensis T9.</title>
        <authorList>
            <person name="Lai Q."/>
            <person name="Shao Z."/>
        </authorList>
    </citation>
    <scope>NUCLEOTIDE SEQUENCE [LARGE SCALE GENOMIC DNA]</scope>
    <source>
        <strain evidence="6 7">T9</strain>
    </source>
</reference>
<evidence type="ECO:0008006" key="8">
    <source>
        <dbReference type="Google" id="ProtNLM"/>
    </source>
</evidence>